<name>A0A183STS5_SCHSO</name>
<dbReference type="EMBL" id="UYSU01034233">
    <property type="protein sequence ID" value="VDL94008.1"/>
    <property type="molecule type" value="Genomic_DNA"/>
</dbReference>
<reference evidence="1 2" key="2">
    <citation type="submission" date="2018-11" db="EMBL/GenBank/DDBJ databases">
        <authorList>
            <consortium name="Pathogen Informatics"/>
        </authorList>
    </citation>
    <scope>NUCLEOTIDE SEQUENCE [LARGE SCALE GENOMIC DNA]</scope>
    <source>
        <strain evidence="1 2">NST_G2</strain>
    </source>
</reference>
<reference evidence="3" key="1">
    <citation type="submission" date="2016-06" db="UniProtKB">
        <authorList>
            <consortium name="WormBaseParasite"/>
        </authorList>
    </citation>
    <scope>IDENTIFICATION</scope>
</reference>
<dbReference type="AlphaFoldDB" id="A0A183STS5"/>
<keyword evidence="2" id="KW-1185">Reference proteome</keyword>
<sequence>MLEPTGEWVRAHSHDIDPENPVYVKLQTREISRFDLQTENLHINEKPFKLSIFNDDEPIVYVGNLECTNYRKLAWKANDEDDAEGSLDTDNGLILPKPNAETHINLRTKNLTDLVPDDRCLEDIRAVSACRVNIASPVIMQSGADGHRHAENMRCLFGSTCLLFNSPQYLKTAGETIQQVYESRILHEEAARQQQEKARCLFEELRLAEKRHGSLRQPSFCAESESMEPEIKAEDRIQQDSVEKKIMRGFDISWKLPSGRISSLSEGLLEMPEEIIRLESHRVPASSIEKAYSEASELLATHLSRLDDRKFVFQHGAATRKIRK</sequence>
<dbReference type="Proteomes" id="UP000275846">
    <property type="component" value="Unassembled WGS sequence"/>
</dbReference>
<gene>
    <name evidence="1" type="ORF">SSLN_LOCUS7623</name>
</gene>
<accession>A0A183STS5</accession>
<dbReference type="OrthoDB" id="6252261at2759"/>
<protein>
    <submittedName>
        <fullName evidence="3">FHA domain-containing protein</fullName>
    </submittedName>
</protein>
<evidence type="ECO:0000313" key="2">
    <source>
        <dbReference type="Proteomes" id="UP000275846"/>
    </source>
</evidence>
<organism evidence="3">
    <name type="scientific">Schistocephalus solidus</name>
    <name type="common">Tapeworm</name>
    <dbReference type="NCBI Taxonomy" id="70667"/>
    <lineage>
        <taxon>Eukaryota</taxon>
        <taxon>Metazoa</taxon>
        <taxon>Spiralia</taxon>
        <taxon>Lophotrochozoa</taxon>
        <taxon>Platyhelminthes</taxon>
        <taxon>Cestoda</taxon>
        <taxon>Eucestoda</taxon>
        <taxon>Diphyllobothriidea</taxon>
        <taxon>Diphyllobothriidae</taxon>
        <taxon>Schistocephalus</taxon>
    </lineage>
</organism>
<proteinExistence type="predicted"/>
<evidence type="ECO:0000313" key="1">
    <source>
        <dbReference type="EMBL" id="VDL94008.1"/>
    </source>
</evidence>
<evidence type="ECO:0000313" key="3">
    <source>
        <dbReference type="WBParaSite" id="SSLN_0000791301-mRNA-1"/>
    </source>
</evidence>
<dbReference type="WBParaSite" id="SSLN_0000791301-mRNA-1">
    <property type="protein sequence ID" value="SSLN_0000791301-mRNA-1"/>
    <property type="gene ID" value="SSLN_0000791301"/>
</dbReference>